<sequence>MPPNQEWVMPVHLGKSFFDYEDEKMSQNQSETNCEPRRNNFMAHDNETQAKSEFTHPQMPIDQIMLYQSEMSQKRNQACKYQNLVKNASQKEQKRCQKAEFPDNVNGMRSGVHTHCLFLLKVKDKDFYSLPAQTSFKLKLKSLVISDMFPKIFQ</sequence>
<evidence type="ECO:0000313" key="2">
    <source>
        <dbReference type="Proteomes" id="UP000765509"/>
    </source>
</evidence>
<reference evidence="1" key="1">
    <citation type="submission" date="2021-03" db="EMBL/GenBank/DDBJ databases">
        <title>Draft genome sequence of rust myrtle Austropuccinia psidii MF-1, a brazilian biotype.</title>
        <authorList>
            <person name="Quecine M.C."/>
            <person name="Pachon D.M.R."/>
            <person name="Bonatelli M.L."/>
            <person name="Correr F.H."/>
            <person name="Franceschini L.M."/>
            <person name="Leite T.F."/>
            <person name="Margarido G.R.A."/>
            <person name="Almeida C.A."/>
            <person name="Ferrarezi J.A."/>
            <person name="Labate C.A."/>
        </authorList>
    </citation>
    <scope>NUCLEOTIDE SEQUENCE</scope>
    <source>
        <strain evidence="1">MF-1</strain>
    </source>
</reference>
<dbReference type="EMBL" id="AVOT02000345">
    <property type="protein sequence ID" value="MBW0462411.1"/>
    <property type="molecule type" value="Genomic_DNA"/>
</dbReference>
<accession>A0A9Q3BCE8</accession>
<comment type="caution">
    <text evidence="1">The sequence shown here is derived from an EMBL/GenBank/DDBJ whole genome shotgun (WGS) entry which is preliminary data.</text>
</comment>
<evidence type="ECO:0000313" key="1">
    <source>
        <dbReference type="EMBL" id="MBW0462411.1"/>
    </source>
</evidence>
<organism evidence="1 2">
    <name type="scientific">Austropuccinia psidii MF-1</name>
    <dbReference type="NCBI Taxonomy" id="1389203"/>
    <lineage>
        <taxon>Eukaryota</taxon>
        <taxon>Fungi</taxon>
        <taxon>Dikarya</taxon>
        <taxon>Basidiomycota</taxon>
        <taxon>Pucciniomycotina</taxon>
        <taxon>Pucciniomycetes</taxon>
        <taxon>Pucciniales</taxon>
        <taxon>Sphaerophragmiaceae</taxon>
        <taxon>Austropuccinia</taxon>
    </lineage>
</organism>
<protein>
    <submittedName>
        <fullName evidence="1">Uncharacterized protein</fullName>
    </submittedName>
</protein>
<dbReference type="Proteomes" id="UP000765509">
    <property type="component" value="Unassembled WGS sequence"/>
</dbReference>
<dbReference type="AlphaFoldDB" id="A0A9Q3BCE8"/>
<gene>
    <name evidence="1" type="ORF">O181_002126</name>
</gene>
<keyword evidence="2" id="KW-1185">Reference proteome</keyword>
<name>A0A9Q3BCE8_9BASI</name>
<proteinExistence type="predicted"/>